<organism evidence="5 6">
    <name type="scientific">Bacteroides faecichinchillae</name>
    <dbReference type="NCBI Taxonomy" id="871325"/>
    <lineage>
        <taxon>Bacteria</taxon>
        <taxon>Pseudomonadati</taxon>
        <taxon>Bacteroidota</taxon>
        <taxon>Bacteroidia</taxon>
        <taxon>Bacteroidales</taxon>
        <taxon>Bacteroidaceae</taxon>
        <taxon>Bacteroides</taxon>
    </lineage>
</organism>
<dbReference type="AlphaFoldDB" id="A0A1M5G7Q9"/>
<evidence type="ECO:0000256" key="1">
    <source>
        <dbReference type="ARBA" id="ARBA00023015"/>
    </source>
</evidence>
<dbReference type="Proteomes" id="UP000184436">
    <property type="component" value="Unassembled WGS sequence"/>
</dbReference>
<evidence type="ECO:0000256" key="2">
    <source>
        <dbReference type="ARBA" id="ARBA00023125"/>
    </source>
</evidence>
<dbReference type="InterPro" id="IPR009057">
    <property type="entry name" value="Homeodomain-like_sf"/>
</dbReference>
<dbReference type="SMART" id="SM00342">
    <property type="entry name" value="HTH_ARAC"/>
    <property type="match status" value="1"/>
</dbReference>
<dbReference type="PRINTS" id="PR00032">
    <property type="entry name" value="HTHARAC"/>
</dbReference>
<dbReference type="InterPro" id="IPR020449">
    <property type="entry name" value="Tscrpt_reg_AraC-type_HTH"/>
</dbReference>
<dbReference type="PROSITE" id="PS00041">
    <property type="entry name" value="HTH_ARAC_FAMILY_1"/>
    <property type="match status" value="1"/>
</dbReference>
<dbReference type="GO" id="GO:0003700">
    <property type="term" value="F:DNA-binding transcription factor activity"/>
    <property type="evidence" value="ECO:0007669"/>
    <property type="project" value="InterPro"/>
</dbReference>
<dbReference type="GO" id="GO:0043565">
    <property type="term" value="F:sequence-specific DNA binding"/>
    <property type="evidence" value="ECO:0007669"/>
    <property type="project" value="InterPro"/>
</dbReference>
<dbReference type="InterPro" id="IPR018062">
    <property type="entry name" value="HTH_AraC-typ_CS"/>
</dbReference>
<evidence type="ECO:0000313" key="5">
    <source>
        <dbReference type="EMBL" id="SHF99773.1"/>
    </source>
</evidence>
<dbReference type="SUPFAM" id="SSF46689">
    <property type="entry name" value="Homeodomain-like"/>
    <property type="match status" value="2"/>
</dbReference>
<keyword evidence="2" id="KW-0238">DNA-binding</keyword>
<name>A0A1M5G7Q9_9BACE</name>
<sequence>MRDLTLREVAELANMSEGAFSRFFSQHTGRSFTEYLIDIRIGMVTRMLIDSNKTVAEICFEYGYNNISNFNRIFKKKKGRTPHEFREMYCKKKTIV</sequence>
<evidence type="ECO:0000313" key="6">
    <source>
        <dbReference type="Proteomes" id="UP000184436"/>
    </source>
</evidence>
<proteinExistence type="predicted"/>
<protein>
    <submittedName>
        <fullName evidence="5">Helix-turn-helix domain-containing protein</fullName>
    </submittedName>
</protein>
<keyword evidence="1" id="KW-0805">Transcription regulation</keyword>
<gene>
    <name evidence="5" type="ORF">SAMN05444349_15614</name>
</gene>
<dbReference type="PANTHER" id="PTHR43280:SF27">
    <property type="entry name" value="TRANSCRIPTIONAL REGULATOR MTLR"/>
    <property type="match status" value="1"/>
</dbReference>
<evidence type="ECO:0000256" key="3">
    <source>
        <dbReference type="ARBA" id="ARBA00023163"/>
    </source>
</evidence>
<dbReference type="STRING" id="871325.SAMN05444349_15614"/>
<dbReference type="Gene3D" id="1.10.10.60">
    <property type="entry name" value="Homeodomain-like"/>
    <property type="match status" value="2"/>
</dbReference>
<reference evidence="5 6" key="1">
    <citation type="submission" date="2016-11" db="EMBL/GenBank/DDBJ databases">
        <authorList>
            <person name="Jaros S."/>
            <person name="Januszkiewicz K."/>
            <person name="Wedrychowicz H."/>
        </authorList>
    </citation>
    <scope>NUCLEOTIDE SEQUENCE [LARGE SCALE GENOMIC DNA]</scope>
    <source>
        <strain evidence="5 6">DSM 26883</strain>
    </source>
</reference>
<accession>A0A1M5G7Q9</accession>
<dbReference type="InterPro" id="IPR018060">
    <property type="entry name" value="HTH_AraC"/>
</dbReference>
<dbReference type="EMBL" id="FQVD01000056">
    <property type="protein sequence ID" value="SHF99773.1"/>
    <property type="molecule type" value="Genomic_DNA"/>
</dbReference>
<keyword evidence="3" id="KW-0804">Transcription</keyword>
<evidence type="ECO:0000259" key="4">
    <source>
        <dbReference type="PROSITE" id="PS01124"/>
    </source>
</evidence>
<dbReference type="Pfam" id="PF12833">
    <property type="entry name" value="HTH_18"/>
    <property type="match status" value="1"/>
</dbReference>
<dbReference type="PANTHER" id="PTHR43280">
    <property type="entry name" value="ARAC-FAMILY TRANSCRIPTIONAL REGULATOR"/>
    <property type="match status" value="1"/>
</dbReference>
<dbReference type="PROSITE" id="PS01124">
    <property type="entry name" value="HTH_ARAC_FAMILY_2"/>
    <property type="match status" value="1"/>
</dbReference>
<feature type="domain" description="HTH araC/xylS-type" evidence="4">
    <location>
        <begin position="1"/>
        <end position="88"/>
    </location>
</feature>
<keyword evidence="6" id="KW-1185">Reference proteome</keyword>